<organism evidence="2 3">
    <name type="scientific">Plantibacter elymi</name>
    <name type="common">nom. nud.</name>
    <dbReference type="NCBI Taxonomy" id="199708"/>
    <lineage>
        <taxon>Bacteria</taxon>
        <taxon>Bacillati</taxon>
        <taxon>Actinomycetota</taxon>
        <taxon>Actinomycetes</taxon>
        <taxon>Micrococcales</taxon>
        <taxon>Microbacteriaceae</taxon>
        <taxon>Plantibacter</taxon>
    </lineage>
</organism>
<dbReference type="Proteomes" id="UP000194464">
    <property type="component" value="Unassembled WGS sequence"/>
</dbReference>
<feature type="transmembrane region" description="Helical" evidence="1">
    <location>
        <begin position="12"/>
        <end position="30"/>
    </location>
</feature>
<dbReference type="RefSeq" id="WP_086473328.1">
    <property type="nucleotide sequence ID" value="NZ_FXWJ01000002.1"/>
</dbReference>
<keyword evidence="3" id="KW-1185">Reference proteome</keyword>
<dbReference type="Pfam" id="PF11292">
    <property type="entry name" value="DUF3093"/>
    <property type="match status" value="1"/>
</dbReference>
<comment type="caution">
    <text evidence="2">The sequence shown here is derived from an EMBL/GenBank/DDBJ whole genome shotgun (WGS) entry which is preliminary data.</text>
</comment>
<evidence type="ECO:0000313" key="2">
    <source>
        <dbReference type="EMBL" id="SMQ66842.1"/>
    </source>
</evidence>
<evidence type="ECO:0000256" key="1">
    <source>
        <dbReference type="SAM" id="Phobius"/>
    </source>
</evidence>
<keyword evidence="1" id="KW-0472">Membrane</keyword>
<proteinExistence type="predicted"/>
<keyword evidence="1" id="KW-1133">Transmembrane helix</keyword>
<reference evidence="2 3" key="1">
    <citation type="submission" date="2017-04" db="EMBL/GenBank/DDBJ databases">
        <authorList>
            <person name="Varghese N."/>
            <person name="Submissions S."/>
        </authorList>
    </citation>
    <scope>NUCLEOTIDE SEQUENCE [LARGE SCALE GENOMIC DNA]</scope>
    <source>
        <strain evidence="2 3">VKM Ac-1784</strain>
    </source>
</reference>
<accession>A0ABY1RDL9</accession>
<feature type="transmembrane region" description="Helical" evidence="1">
    <location>
        <begin position="36"/>
        <end position="56"/>
    </location>
</feature>
<sequence length="148" mass="15684">MQPYRETLWPSPWVIIALALVVPATMLVLAPVSLAAGIVGAVVLYGGCLALAFGTAPRIQVSEASLSVGKASIPLGFIGEVVVYTGTDATAQLRTKLDARAWLMIRGWVHSLVKVEIVDPADPTPYWLLSSRRPQALADAIAAARTHA</sequence>
<dbReference type="EMBL" id="FXWJ01000002">
    <property type="protein sequence ID" value="SMQ66842.1"/>
    <property type="molecule type" value="Genomic_DNA"/>
</dbReference>
<gene>
    <name evidence="2" type="ORF">SAMN06295909_1260</name>
</gene>
<evidence type="ECO:0008006" key="4">
    <source>
        <dbReference type="Google" id="ProtNLM"/>
    </source>
</evidence>
<dbReference type="InterPro" id="IPR021443">
    <property type="entry name" value="DUF3093"/>
</dbReference>
<protein>
    <recommendedName>
        <fullName evidence="4">DUF3093 domain-containing protein</fullName>
    </recommendedName>
</protein>
<evidence type="ECO:0000313" key="3">
    <source>
        <dbReference type="Proteomes" id="UP000194464"/>
    </source>
</evidence>
<keyword evidence="1" id="KW-0812">Transmembrane</keyword>
<name>A0ABY1RDL9_9MICO</name>